<accession>A0A917H6F9</accession>
<feature type="domain" description="PPM-type phosphatase" evidence="2">
    <location>
        <begin position="168"/>
        <end position="385"/>
    </location>
</feature>
<dbReference type="RefSeq" id="WP_188552899.1">
    <property type="nucleotide sequence ID" value="NZ_BMGT01000001.1"/>
</dbReference>
<dbReference type="PANTHER" id="PTHR43156:SF2">
    <property type="entry name" value="STAGE II SPORULATION PROTEIN E"/>
    <property type="match status" value="1"/>
</dbReference>
<dbReference type="AlphaFoldDB" id="A0A917H6F9"/>
<dbReference type="Gene3D" id="3.60.40.10">
    <property type="entry name" value="PPM-type phosphatase domain"/>
    <property type="match status" value="1"/>
</dbReference>
<reference evidence="3" key="2">
    <citation type="submission" date="2020-09" db="EMBL/GenBank/DDBJ databases">
        <authorList>
            <person name="Sun Q."/>
            <person name="Zhou Y."/>
        </authorList>
    </citation>
    <scope>NUCLEOTIDE SEQUENCE</scope>
    <source>
        <strain evidence="3">CGMCC 1.12997</strain>
    </source>
</reference>
<reference evidence="3" key="1">
    <citation type="journal article" date="2014" name="Int. J. Syst. Evol. Microbiol.">
        <title>Complete genome sequence of Corynebacterium casei LMG S-19264T (=DSM 44701T), isolated from a smear-ripened cheese.</title>
        <authorList>
            <consortium name="US DOE Joint Genome Institute (JGI-PGF)"/>
            <person name="Walter F."/>
            <person name="Albersmeier A."/>
            <person name="Kalinowski J."/>
            <person name="Ruckert C."/>
        </authorList>
    </citation>
    <scope>NUCLEOTIDE SEQUENCE</scope>
    <source>
        <strain evidence="3">CGMCC 1.12997</strain>
    </source>
</reference>
<dbReference type="GO" id="GO:0016791">
    <property type="term" value="F:phosphatase activity"/>
    <property type="evidence" value="ECO:0007669"/>
    <property type="project" value="TreeGrafter"/>
</dbReference>
<dbReference type="Gene3D" id="3.30.450.40">
    <property type="match status" value="1"/>
</dbReference>
<dbReference type="PANTHER" id="PTHR43156">
    <property type="entry name" value="STAGE II SPORULATION PROTEIN E-RELATED"/>
    <property type="match status" value="1"/>
</dbReference>
<dbReference type="Pfam" id="PF07228">
    <property type="entry name" value="SpoIIE"/>
    <property type="match status" value="1"/>
</dbReference>
<keyword evidence="1" id="KW-0378">Hydrolase</keyword>
<protein>
    <recommendedName>
        <fullName evidence="2">PPM-type phosphatase domain-containing protein</fullName>
    </recommendedName>
</protein>
<dbReference type="InterPro" id="IPR029016">
    <property type="entry name" value="GAF-like_dom_sf"/>
</dbReference>
<evidence type="ECO:0000259" key="2">
    <source>
        <dbReference type="SMART" id="SM00331"/>
    </source>
</evidence>
<dbReference type="InterPro" id="IPR036457">
    <property type="entry name" value="PPM-type-like_dom_sf"/>
</dbReference>
<evidence type="ECO:0000313" key="4">
    <source>
        <dbReference type="Proteomes" id="UP000647241"/>
    </source>
</evidence>
<gene>
    <name evidence="3" type="ORF">GCM10011585_08870</name>
</gene>
<dbReference type="EMBL" id="BMGT01000001">
    <property type="protein sequence ID" value="GGG69071.1"/>
    <property type="molecule type" value="Genomic_DNA"/>
</dbReference>
<sequence>MEFAETLLAQQQVVRLQALLEASRQIHSTIKLDEVLRIVLEIVVRELELAGAFFTAFEQTYGDVPSNLKESFSANEVTSVMAGDPWLRFPLCDKQKNRFADLVVLLPEGRTLDLDEIDFLEALSMQASVAIENARFHERTIEWQRIESDLASARLVQQSLLPQEMPRVPGYTLAARSVTCYEVGGDYLDIVAMPSGDIAIVVGDVAGKGLTSALVGMSFRSAFRAMLQADLSLVEIATRMNLLHYNEGAESRRRYVTAFLLRLSPGNNMIEMVNAGHNPAFLIMEDHRPHKIAASGTPIGMLPFSTYESEKYALVGGARLLVYTDGMTEVFRGEEEFGEARLFQAFRNCKALTSEATLASLWSTLEQFSEGQEQSDDMTALVLSKNPHYGDCQ</sequence>
<dbReference type="InterPro" id="IPR052016">
    <property type="entry name" value="Bact_Sigma-Reg"/>
</dbReference>
<name>A0A917H6F9_9BACT</name>
<organism evidence="3 4">
    <name type="scientific">Edaphobacter dinghuensis</name>
    <dbReference type="NCBI Taxonomy" id="1560005"/>
    <lineage>
        <taxon>Bacteria</taxon>
        <taxon>Pseudomonadati</taxon>
        <taxon>Acidobacteriota</taxon>
        <taxon>Terriglobia</taxon>
        <taxon>Terriglobales</taxon>
        <taxon>Acidobacteriaceae</taxon>
        <taxon>Edaphobacter</taxon>
    </lineage>
</organism>
<evidence type="ECO:0000313" key="3">
    <source>
        <dbReference type="EMBL" id="GGG69071.1"/>
    </source>
</evidence>
<comment type="caution">
    <text evidence="3">The sequence shown here is derived from an EMBL/GenBank/DDBJ whole genome shotgun (WGS) entry which is preliminary data.</text>
</comment>
<dbReference type="InterPro" id="IPR001932">
    <property type="entry name" value="PPM-type_phosphatase-like_dom"/>
</dbReference>
<keyword evidence="4" id="KW-1185">Reference proteome</keyword>
<dbReference type="Proteomes" id="UP000647241">
    <property type="component" value="Unassembled WGS sequence"/>
</dbReference>
<evidence type="ECO:0000256" key="1">
    <source>
        <dbReference type="ARBA" id="ARBA00022801"/>
    </source>
</evidence>
<dbReference type="SUPFAM" id="SSF55781">
    <property type="entry name" value="GAF domain-like"/>
    <property type="match status" value="1"/>
</dbReference>
<dbReference type="SMART" id="SM00331">
    <property type="entry name" value="PP2C_SIG"/>
    <property type="match status" value="1"/>
</dbReference>
<dbReference type="SUPFAM" id="SSF81606">
    <property type="entry name" value="PP2C-like"/>
    <property type="match status" value="1"/>
</dbReference>
<proteinExistence type="predicted"/>